<reference evidence="2 3" key="1">
    <citation type="submission" date="2018-11" db="EMBL/GenBank/DDBJ databases">
        <title>Gordonia insulae sp. nov., isolated from an island soil.</title>
        <authorList>
            <person name="Kim Y.S."/>
            <person name="Kim S.B."/>
        </authorList>
    </citation>
    <scope>NUCLEOTIDE SEQUENCE [LARGE SCALE GENOMIC DNA]</scope>
    <source>
        <strain evidence="2 3">MMS17-SY073</strain>
    </source>
</reference>
<dbReference type="KEGG" id="gom:D7316_02951"/>
<protein>
    <submittedName>
        <fullName evidence="2">Uncharacterized protein</fullName>
    </submittedName>
</protein>
<feature type="transmembrane region" description="Helical" evidence="1">
    <location>
        <begin position="367"/>
        <end position="388"/>
    </location>
</feature>
<dbReference type="RefSeq" id="WP_232016917.1">
    <property type="nucleotide sequence ID" value="NZ_CP033972.1"/>
</dbReference>
<keyword evidence="3" id="KW-1185">Reference proteome</keyword>
<keyword evidence="1" id="KW-0472">Membrane</keyword>
<proteinExistence type="predicted"/>
<organism evidence="2 3">
    <name type="scientific">Gordonia insulae</name>
    <dbReference type="NCBI Taxonomy" id="2420509"/>
    <lineage>
        <taxon>Bacteria</taxon>
        <taxon>Bacillati</taxon>
        <taxon>Actinomycetota</taxon>
        <taxon>Actinomycetes</taxon>
        <taxon>Mycobacteriales</taxon>
        <taxon>Gordoniaceae</taxon>
        <taxon>Gordonia</taxon>
    </lineage>
</organism>
<accession>A0A3G8JQA8</accession>
<dbReference type="EMBL" id="CP033972">
    <property type="protein sequence ID" value="AZG46350.1"/>
    <property type="molecule type" value="Genomic_DNA"/>
</dbReference>
<evidence type="ECO:0000313" key="3">
    <source>
        <dbReference type="Proteomes" id="UP000271469"/>
    </source>
</evidence>
<feature type="transmembrane region" description="Helical" evidence="1">
    <location>
        <begin position="66"/>
        <end position="85"/>
    </location>
</feature>
<evidence type="ECO:0000256" key="1">
    <source>
        <dbReference type="SAM" id="Phobius"/>
    </source>
</evidence>
<feature type="transmembrane region" description="Helical" evidence="1">
    <location>
        <begin position="298"/>
        <end position="321"/>
    </location>
</feature>
<gene>
    <name evidence="2" type="ORF">D7316_02951</name>
</gene>
<feature type="transmembrane region" description="Helical" evidence="1">
    <location>
        <begin position="123"/>
        <end position="143"/>
    </location>
</feature>
<name>A0A3G8JQA8_9ACTN</name>
<feature type="transmembrane region" description="Helical" evidence="1">
    <location>
        <begin position="341"/>
        <end position="360"/>
    </location>
</feature>
<dbReference type="AlphaFoldDB" id="A0A3G8JQA8"/>
<sequence length="563" mass="57431">MLYAVAAGLSAAILAPLLGSGHLLYRDAVSTPRSFVTDGALGLGGVAPRAVPQDWVVANLSRVLDGGVVVTVITFAALTLAGVGYGRMASRLVPAAGRTGAVAATLVSIWNPYVAERLLQGHWSLLVAYASLGWIVVAAVEILDRDRTPGPEWGSWARLVAAVAIAGLTPTGSVLTAILVLAVLGLPLAVARQRARFGIVWGILILGALPWLTASIAGQATTTGGSDGFTVFGARAEPGLGTLGTVAGLGGIWNADAVPASRTIWWAAAATVALLIVVGVGAGWLWRHRDGGSRTIGVLAAVAALTIAAVTIAALGPVAAGLSSLAADVGGLGLLRDTQKYVALVVPFFALAAAAAVDCVRRWVPAGFALAAVALLVVAPLPDLAWGVGGQIRPITYPADWTAVARIVPAEQGAVAVWPVGAVRRYSFTGEPSLNPLPRMVRATVTDSGELTVDGVVVDPAGGRGAEVDRVLTAGGSPAALAALGVGWVVVENDSPPSLLAQDAAVVFRGADLTLYRVEGPVADRDASTWSRVAVITAHLIWSASILFALAVVAVAARRRRPR</sequence>
<feature type="transmembrane region" description="Helical" evidence="1">
    <location>
        <begin position="264"/>
        <end position="286"/>
    </location>
</feature>
<feature type="transmembrane region" description="Helical" evidence="1">
    <location>
        <begin position="155"/>
        <end position="186"/>
    </location>
</feature>
<evidence type="ECO:0000313" key="2">
    <source>
        <dbReference type="EMBL" id="AZG46350.1"/>
    </source>
</evidence>
<keyword evidence="1" id="KW-1133">Transmembrane helix</keyword>
<keyword evidence="1" id="KW-0812">Transmembrane</keyword>
<feature type="transmembrane region" description="Helical" evidence="1">
    <location>
        <begin position="533"/>
        <end position="557"/>
    </location>
</feature>
<dbReference type="Proteomes" id="UP000271469">
    <property type="component" value="Chromosome"/>
</dbReference>
<feature type="transmembrane region" description="Helical" evidence="1">
    <location>
        <begin position="198"/>
        <end position="217"/>
    </location>
</feature>